<name>A0AAI8YSJ9_9PEZI</name>
<dbReference type="GO" id="GO:0003824">
    <property type="term" value="F:catalytic activity"/>
    <property type="evidence" value="ECO:0007669"/>
    <property type="project" value="InterPro"/>
</dbReference>
<feature type="region of interest" description="Disordered" evidence="1">
    <location>
        <begin position="70"/>
        <end position="112"/>
    </location>
</feature>
<proteinExistence type="predicted"/>
<evidence type="ECO:0008006" key="4">
    <source>
        <dbReference type="Google" id="ProtNLM"/>
    </source>
</evidence>
<feature type="compositionally biased region" description="Polar residues" evidence="1">
    <location>
        <begin position="250"/>
        <end position="263"/>
    </location>
</feature>
<sequence length="532" mass="58582">MKTDNYLSLCLEQAARSPLHYRHGAIIVRGGKVIGHGFNDYRPGFNGGALKHGRIAHGSLDGEAMKELKAKLNKKKQQKQRSDHQQLSQSSSTFTPFEDRSSMGGGHSVNQPLSMHSEMMAIYSALPHSSSTKSSTTFSREKPYFKLSGGDKRKARLRRDLLMAYVAAVSPEAAYNKSKEYNDNNKDERENVEMDPLARALSDAGAAFHGTQNGEQHHQKLKNQKYVKGQNEKKKGYQYQYEYGRYGSQTQYGQRAQAQPSVSKSRRASGEREKRADDLRDHDAMKTSDDNDKDTTVTTSSGSAASTLDQKRKKDYKRSGKMRTSPYSDDDLPSSQPTLLPTGRAGENGSNLSDRRKYRSLKGADLYVARLGWSGKSSKKPRKDAVSTPPPPPAPSIAGYNTLSSSTSSLSSLSTTSSHVATGSLHDELTNREPSPSPANARPKDTCGLHHSKIHASRPCYRCMAFMESFGIRRVFWTNDAGQWEGGKVAALVESIDGGMEDVEGVSGGPTGNGLFVTKHEVLMLRRMMGQK</sequence>
<keyword evidence="3" id="KW-1185">Reference proteome</keyword>
<gene>
    <name evidence="2" type="ORF">LECACI_7A001216</name>
</gene>
<protein>
    <recommendedName>
        <fullName evidence="4">CMP/dCMP-type deaminase domain-containing protein</fullName>
    </recommendedName>
</protein>
<feature type="region of interest" description="Disordered" evidence="1">
    <location>
        <begin position="375"/>
        <end position="446"/>
    </location>
</feature>
<feature type="compositionally biased region" description="Basic and acidic residues" evidence="1">
    <location>
        <begin position="268"/>
        <end position="295"/>
    </location>
</feature>
<evidence type="ECO:0000313" key="2">
    <source>
        <dbReference type="EMBL" id="CAK3823411.1"/>
    </source>
</evidence>
<dbReference type="EMBL" id="CAVMBE010000004">
    <property type="protein sequence ID" value="CAK3823411.1"/>
    <property type="molecule type" value="Genomic_DNA"/>
</dbReference>
<dbReference type="Proteomes" id="UP001296104">
    <property type="component" value="Unassembled WGS sequence"/>
</dbReference>
<feature type="compositionally biased region" description="Low complexity" evidence="1">
    <location>
        <begin position="296"/>
        <end position="307"/>
    </location>
</feature>
<dbReference type="AlphaFoldDB" id="A0AAI8YSJ9"/>
<reference evidence="2" key="1">
    <citation type="submission" date="2023-11" db="EMBL/GenBank/DDBJ databases">
        <authorList>
            <person name="Alioto T."/>
            <person name="Alioto T."/>
            <person name="Gomez Garrido J."/>
        </authorList>
    </citation>
    <scope>NUCLEOTIDE SEQUENCE</scope>
</reference>
<evidence type="ECO:0000256" key="1">
    <source>
        <dbReference type="SAM" id="MobiDB-lite"/>
    </source>
</evidence>
<feature type="compositionally biased region" description="Low complexity" evidence="1">
    <location>
        <begin position="402"/>
        <end position="418"/>
    </location>
</feature>
<feature type="region of interest" description="Disordered" evidence="1">
    <location>
        <begin position="209"/>
        <end position="233"/>
    </location>
</feature>
<feature type="region of interest" description="Disordered" evidence="1">
    <location>
        <begin position="250"/>
        <end position="357"/>
    </location>
</feature>
<evidence type="ECO:0000313" key="3">
    <source>
        <dbReference type="Proteomes" id="UP001296104"/>
    </source>
</evidence>
<dbReference type="Gene3D" id="3.40.140.10">
    <property type="entry name" value="Cytidine Deaminase, domain 2"/>
    <property type="match status" value="1"/>
</dbReference>
<organism evidence="2 3">
    <name type="scientific">Lecanosticta acicola</name>
    <dbReference type="NCBI Taxonomy" id="111012"/>
    <lineage>
        <taxon>Eukaryota</taxon>
        <taxon>Fungi</taxon>
        <taxon>Dikarya</taxon>
        <taxon>Ascomycota</taxon>
        <taxon>Pezizomycotina</taxon>
        <taxon>Dothideomycetes</taxon>
        <taxon>Dothideomycetidae</taxon>
        <taxon>Mycosphaerellales</taxon>
        <taxon>Mycosphaerellaceae</taxon>
        <taxon>Lecanosticta</taxon>
    </lineage>
</organism>
<dbReference type="InterPro" id="IPR016193">
    <property type="entry name" value="Cytidine_deaminase-like"/>
</dbReference>
<dbReference type="SUPFAM" id="SSF53927">
    <property type="entry name" value="Cytidine deaminase-like"/>
    <property type="match status" value="1"/>
</dbReference>
<dbReference type="GO" id="GO:0006139">
    <property type="term" value="P:nucleobase-containing compound metabolic process"/>
    <property type="evidence" value="ECO:0007669"/>
    <property type="project" value="UniProtKB-ARBA"/>
</dbReference>
<feature type="compositionally biased region" description="Polar residues" evidence="1">
    <location>
        <begin position="85"/>
        <end position="95"/>
    </location>
</feature>
<accession>A0AAI8YSJ9</accession>
<comment type="caution">
    <text evidence="2">The sequence shown here is derived from an EMBL/GenBank/DDBJ whole genome shotgun (WGS) entry which is preliminary data.</text>
</comment>
<feature type="compositionally biased region" description="Basic residues" evidence="1">
    <location>
        <begin position="311"/>
        <end position="321"/>
    </location>
</feature>